<evidence type="ECO:0000256" key="10">
    <source>
        <dbReference type="ARBA" id="ARBA00023065"/>
    </source>
</evidence>
<evidence type="ECO:0000256" key="11">
    <source>
        <dbReference type="ARBA" id="ARBA00023136"/>
    </source>
</evidence>
<accession>D3S165</accession>
<gene>
    <name evidence="13" type="ordered locus">Ferp_0113</name>
</gene>
<organism evidence="13 14">
    <name type="scientific">Ferroglobus placidus (strain DSM 10642 / AEDII12DO)</name>
    <dbReference type="NCBI Taxonomy" id="589924"/>
    <lineage>
        <taxon>Archaea</taxon>
        <taxon>Methanobacteriati</taxon>
        <taxon>Methanobacteriota</taxon>
        <taxon>Archaeoglobi</taxon>
        <taxon>Archaeoglobales</taxon>
        <taxon>Archaeoglobaceae</taxon>
        <taxon>Ferroglobus</taxon>
    </lineage>
</organism>
<dbReference type="PaxDb" id="589924-Ferp_0113"/>
<dbReference type="NCBIfam" id="TIGR00933">
    <property type="entry name" value="2a38"/>
    <property type="match status" value="1"/>
</dbReference>
<keyword evidence="6" id="KW-0633">Potassium transport</keyword>
<evidence type="ECO:0000256" key="3">
    <source>
        <dbReference type="ARBA" id="ARBA00022448"/>
    </source>
</evidence>
<evidence type="ECO:0000313" key="14">
    <source>
        <dbReference type="Proteomes" id="UP000002613"/>
    </source>
</evidence>
<dbReference type="InterPro" id="IPR004772">
    <property type="entry name" value="TrkH"/>
</dbReference>
<keyword evidence="7 12" id="KW-0812">Transmembrane</keyword>
<feature type="transmembrane region" description="Helical" evidence="12">
    <location>
        <begin position="390"/>
        <end position="409"/>
    </location>
</feature>
<dbReference type="Proteomes" id="UP000002613">
    <property type="component" value="Chromosome"/>
</dbReference>
<feature type="transmembrane region" description="Helical" evidence="12">
    <location>
        <begin position="235"/>
        <end position="255"/>
    </location>
</feature>
<dbReference type="eggNOG" id="arCOG04145">
    <property type="taxonomic scope" value="Archaea"/>
</dbReference>
<feature type="transmembrane region" description="Helical" evidence="12">
    <location>
        <begin position="267"/>
        <end position="286"/>
    </location>
</feature>
<feature type="transmembrane region" description="Helical" evidence="12">
    <location>
        <begin position="12"/>
        <end position="31"/>
    </location>
</feature>
<evidence type="ECO:0000256" key="4">
    <source>
        <dbReference type="ARBA" id="ARBA00022475"/>
    </source>
</evidence>
<reference evidence="14" key="1">
    <citation type="submission" date="2010-02" db="EMBL/GenBank/DDBJ databases">
        <title>Complete sequence of Ferroglobus placidus DSM 10642.</title>
        <authorList>
            <consortium name="US DOE Joint Genome Institute"/>
            <person name="Lucas S."/>
            <person name="Copeland A."/>
            <person name="Lapidus A."/>
            <person name="Cheng J.-F."/>
            <person name="Bruce D."/>
            <person name="Goodwin L."/>
            <person name="Pitluck S."/>
            <person name="Saunders E."/>
            <person name="Brettin T."/>
            <person name="Detter J.C."/>
            <person name="Han C."/>
            <person name="Tapia R."/>
            <person name="Larimer F."/>
            <person name="Land M."/>
            <person name="Hauser L."/>
            <person name="Kyrpides N."/>
            <person name="Ivanova N."/>
            <person name="Holmes D."/>
            <person name="Lovley D."/>
            <person name="Kyrpides N."/>
            <person name="Anderson I.J."/>
            <person name="Woyke T."/>
        </authorList>
    </citation>
    <scope>NUCLEOTIDE SEQUENCE [LARGE SCALE GENOMIC DNA]</scope>
    <source>
        <strain evidence="14">DSM 10642 / AEDII12DO</strain>
    </source>
</reference>
<evidence type="ECO:0000256" key="1">
    <source>
        <dbReference type="ARBA" id="ARBA00004429"/>
    </source>
</evidence>
<proteinExistence type="inferred from homology"/>
<comment type="subcellular location">
    <subcellularLocation>
        <location evidence="1">Cell inner membrane</location>
        <topology evidence="1">Multi-pass membrane protein</topology>
    </subcellularLocation>
</comment>
<dbReference type="AlphaFoldDB" id="D3S165"/>
<protein>
    <submittedName>
        <fullName evidence="13">Potassium uptake protein, TrkH family</fullName>
    </submittedName>
</protein>
<evidence type="ECO:0000313" key="13">
    <source>
        <dbReference type="EMBL" id="ADC64301.1"/>
    </source>
</evidence>
<dbReference type="GeneID" id="8777605"/>
<keyword evidence="5" id="KW-0997">Cell inner membrane</keyword>
<dbReference type="EMBL" id="CP001899">
    <property type="protein sequence ID" value="ADC64301.1"/>
    <property type="molecule type" value="Genomic_DNA"/>
</dbReference>
<feature type="transmembrane region" description="Helical" evidence="12">
    <location>
        <begin position="132"/>
        <end position="157"/>
    </location>
</feature>
<dbReference type="RefSeq" id="WP_012964648.1">
    <property type="nucleotide sequence ID" value="NC_013849.1"/>
</dbReference>
<keyword evidence="14" id="KW-1185">Reference proteome</keyword>
<dbReference type="GO" id="GO:0005886">
    <property type="term" value="C:plasma membrane"/>
    <property type="evidence" value="ECO:0007669"/>
    <property type="project" value="UniProtKB-SubCell"/>
</dbReference>
<feature type="transmembrane region" description="Helical" evidence="12">
    <location>
        <begin position="324"/>
        <end position="350"/>
    </location>
</feature>
<evidence type="ECO:0000256" key="8">
    <source>
        <dbReference type="ARBA" id="ARBA00022958"/>
    </source>
</evidence>
<keyword evidence="9 12" id="KW-1133">Transmembrane helix</keyword>
<reference evidence="13 14" key="2">
    <citation type="journal article" date="2011" name="Stand. Genomic Sci.">
        <title>Complete genome sequence of Ferroglobus placidus AEDII12DO.</title>
        <authorList>
            <person name="Anderson I."/>
            <person name="Risso C."/>
            <person name="Holmes D."/>
            <person name="Lucas S."/>
            <person name="Copeland A."/>
            <person name="Lapidus A."/>
            <person name="Cheng J.F."/>
            <person name="Bruce D."/>
            <person name="Goodwin L."/>
            <person name="Pitluck S."/>
            <person name="Saunders E."/>
            <person name="Brettin T."/>
            <person name="Detter J.C."/>
            <person name="Han C."/>
            <person name="Tapia R."/>
            <person name="Larimer F."/>
            <person name="Land M."/>
            <person name="Hauser L."/>
            <person name="Woyke T."/>
            <person name="Lovley D."/>
            <person name="Kyrpides N."/>
            <person name="Ivanova N."/>
        </authorList>
    </citation>
    <scope>NUCLEOTIDE SEQUENCE [LARGE SCALE GENOMIC DNA]</scope>
    <source>
        <strain evidence="14">DSM 10642 / AEDII12DO</strain>
    </source>
</reference>
<dbReference type="GO" id="GO:0015379">
    <property type="term" value="F:potassium:chloride symporter activity"/>
    <property type="evidence" value="ECO:0007669"/>
    <property type="project" value="InterPro"/>
</dbReference>
<dbReference type="PANTHER" id="PTHR32024:SF2">
    <property type="entry name" value="TRK SYSTEM POTASSIUM UPTAKE PROTEIN TRKG-RELATED"/>
    <property type="match status" value="1"/>
</dbReference>
<dbReference type="Pfam" id="PF02386">
    <property type="entry name" value="TrkH"/>
    <property type="match status" value="1"/>
</dbReference>
<keyword evidence="11 12" id="KW-0472">Membrane</keyword>
<sequence length="476" mass="53053">MNRKAVLNVLGRILLYFSLVFIIPVAVAFYYEESTKPFLISMAASFFLGFLFYFVSRKAEIEIRYKEGYAIVGLGWLLVSMIGAVPYLFVGLDYFDAFFEAMSGFTTTGATVFDSVEDLPKSILIWRSLTQWLGGMGIIVLFVAILPSLAKSGYALLQAEVPGIKLTRLKPRLRDTAITLYLIYLFFTLLEAAILKFLGVSLFDAINHAFTTLSTGGFSTHTESIAYYNNPAIEATIFVFMIIGGTNFALFYYIFNRNFKILEDAEFKAYILILLTASAILTVINFEELNLQALRYSFFQAASVMTTTGYTTADFDQWNDAAKILLLMLMFVGGSSGSTGGGIKVIRIYLLSTYSLLQIMKSAEPRTVRVVKYGEEIVEKEAFSAITSFFSLYIMIFAISSFLISLFGYDLLTSISAVAACINNVGPGMGLVGASESYSALHDLAKLILSIDMWVGRLEVFTVLALFIPSFWREKW</sequence>
<evidence type="ECO:0000256" key="5">
    <source>
        <dbReference type="ARBA" id="ARBA00022519"/>
    </source>
</evidence>
<dbReference type="HOGENOM" id="CLU_030708_0_2_2"/>
<keyword evidence="10" id="KW-0406">Ion transport</keyword>
<dbReference type="InterPro" id="IPR003445">
    <property type="entry name" value="Cat_transpt"/>
</dbReference>
<dbReference type="PANTHER" id="PTHR32024">
    <property type="entry name" value="TRK SYSTEM POTASSIUM UPTAKE PROTEIN TRKG-RELATED"/>
    <property type="match status" value="1"/>
</dbReference>
<evidence type="ECO:0000256" key="9">
    <source>
        <dbReference type="ARBA" id="ARBA00022989"/>
    </source>
</evidence>
<keyword evidence="3" id="KW-0813">Transport</keyword>
<keyword evidence="4" id="KW-1003">Cell membrane</keyword>
<dbReference type="KEGG" id="fpl:Ferp_0113"/>
<keyword evidence="8" id="KW-0630">Potassium</keyword>
<feature type="transmembrane region" description="Helical" evidence="12">
    <location>
        <begin position="37"/>
        <end position="56"/>
    </location>
</feature>
<dbReference type="OrthoDB" id="111943at2157"/>
<comment type="similarity">
    <text evidence="2">Belongs to the TrkH potassium transport family.</text>
</comment>
<evidence type="ECO:0000256" key="12">
    <source>
        <dbReference type="SAM" id="Phobius"/>
    </source>
</evidence>
<feature type="transmembrane region" description="Helical" evidence="12">
    <location>
        <begin position="454"/>
        <end position="472"/>
    </location>
</feature>
<dbReference type="PIRSF" id="PIRSF006247">
    <property type="entry name" value="TrkH"/>
    <property type="match status" value="1"/>
</dbReference>
<feature type="transmembrane region" description="Helical" evidence="12">
    <location>
        <begin position="68"/>
        <end position="89"/>
    </location>
</feature>
<evidence type="ECO:0000256" key="7">
    <source>
        <dbReference type="ARBA" id="ARBA00022692"/>
    </source>
</evidence>
<evidence type="ECO:0000256" key="2">
    <source>
        <dbReference type="ARBA" id="ARBA00009137"/>
    </source>
</evidence>
<feature type="transmembrane region" description="Helical" evidence="12">
    <location>
        <begin position="178"/>
        <end position="198"/>
    </location>
</feature>
<dbReference type="STRING" id="589924.Ferp_0113"/>
<name>D3S165_FERPA</name>
<evidence type="ECO:0000256" key="6">
    <source>
        <dbReference type="ARBA" id="ARBA00022538"/>
    </source>
</evidence>